<reference evidence="2" key="1">
    <citation type="journal article" date="2023" name="Front. Plant Sci.">
        <title>Chromosomal-level genome assembly of Melastoma candidum provides insights into trichome evolution.</title>
        <authorList>
            <person name="Zhong Y."/>
            <person name="Wu W."/>
            <person name="Sun C."/>
            <person name="Zou P."/>
            <person name="Liu Y."/>
            <person name="Dai S."/>
            <person name="Zhou R."/>
        </authorList>
    </citation>
    <scope>NUCLEOTIDE SEQUENCE [LARGE SCALE GENOMIC DNA]</scope>
</reference>
<comment type="caution">
    <text evidence="1">The sequence shown here is derived from an EMBL/GenBank/DDBJ whole genome shotgun (WGS) entry which is preliminary data.</text>
</comment>
<name>A0ACB9NSZ2_9MYRT</name>
<accession>A0ACB9NSZ2</accession>
<dbReference type="EMBL" id="CM042886">
    <property type="protein sequence ID" value="KAI4339390.1"/>
    <property type="molecule type" value="Genomic_DNA"/>
</dbReference>
<gene>
    <name evidence="1" type="ORF">MLD38_024340</name>
</gene>
<protein>
    <submittedName>
        <fullName evidence="1">Uncharacterized protein</fullName>
    </submittedName>
</protein>
<organism evidence="1 2">
    <name type="scientific">Melastoma candidum</name>
    <dbReference type="NCBI Taxonomy" id="119954"/>
    <lineage>
        <taxon>Eukaryota</taxon>
        <taxon>Viridiplantae</taxon>
        <taxon>Streptophyta</taxon>
        <taxon>Embryophyta</taxon>
        <taxon>Tracheophyta</taxon>
        <taxon>Spermatophyta</taxon>
        <taxon>Magnoliopsida</taxon>
        <taxon>eudicotyledons</taxon>
        <taxon>Gunneridae</taxon>
        <taxon>Pentapetalae</taxon>
        <taxon>rosids</taxon>
        <taxon>malvids</taxon>
        <taxon>Myrtales</taxon>
        <taxon>Melastomataceae</taxon>
        <taxon>Melastomatoideae</taxon>
        <taxon>Melastomateae</taxon>
        <taxon>Melastoma</taxon>
    </lineage>
</organism>
<sequence length="290" mass="32284">MATASILRSLLAFMSIALFSRALCTRAHVVPALYVFGDSFVDAGNNNFLNTLAKTNFTPYGIDLYGKLPLGRATNGLTYADFIGIIGKCLSLSNQVAYFGKTVRHDLPRQIPLKEELKLHLEKSIILISIVGNDYTIGYLLDEEMRKKHDIASYTKLLVHSLAAKVEEIEQQCKELGKEIIPSYNAHLVKSLDRLTAKHGILYTIIVPKKVEIKAVGMEIGSKFIDEPCCKINEFGGCIKDSEPCKNRDDYMYFDAGRPTQAYHKFVADHCFDGNSGTCTPYSILELSAK</sequence>
<proteinExistence type="predicted"/>
<evidence type="ECO:0000313" key="1">
    <source>
        <dbReference type="EMBL" id="KAI4339390.1"/>
    </source>
</evidence>
<dbReference type="Proteomes" id="UP001057402">
    <property type="component" value="Chromosome 7"/>
</dbReference>
<keyword evidence="2" id="KW-1185">Reference proteome</keyword>
<evidence type="ECO:0000313" key="2">
    <source>
        <dbReference type="Proteomes" id="UP001057402"/>
    </source>
</evidence>